<dbReference type="OrthoDB" id="5632772at2"/>
<dbReference type="RefSeq" id="WP_058483535.1">
    <property type="nucleotide sequence ID" value="NZ_CAAAII010000001.1"/>
</dbReference>
<gene>
    <name evidence="2" type="ORF">Lspi_1626</name>
</gene>
<dbReference type="GO" id="GO:0004672">
    <property type="term" value="F:protein kinase activity"/>
    <property type="evidence" value="ECO:0007669"/>
    <property type="project" value="InterPro"/>
</dbReference>
<organism evidence="2 3">
    <name type="scientific">Legionella spiritensis</name>
    <dbReference type="NCBI Taxonomy" id="452"/>
    <lineage>
        <taxon>Bacteria</taxon>
        <taxon>Pseudomonadati</taxon>
        <taxon>Pseudomonadota</taxon>
        <taxon>Gammaproteobacteria</taxon>
        <taxon>Legionellales</taxon>
        <taxon>Legionellaceae</taxon>
        <taxon>Legionella</taxon>
    </lineage>
</organism>
<dbReference type="InterPro" id="IPR000719">
    <property type="entry name" value="Prot_kinase_dom"/>
</dbReference>
<dbReference type="AlphaFoldDB" id="A0A0W0Z4P5"/>
<keyword evidence="2" id="KW-0808">Transferase</keyword>
<dbReference type="PROSITE" id="PS00108">
    <property type="entry name" value="PROTEIN_KINASE_ST"/>
    <property type="match status" value="1"/>
</dbReference>
<dbReference type="InterPro" id="IPR008271">
    <property type="entry name" value="Ser/Thr_kinase_AS"/>
</dbReference>
<keyword evidence="2" id="KW-0418">Kinase</keyword>
<dbReference type="GO" id="GO:0005524">
    <property type="term" value="F:ATP binding"/>
    <property type="evidence" value="ECO:0007669"/>
    <property type="project" value="InterPro"/>
</dbReference>
<dbReference type="Proteomes" id="UP000054877">
    <property type="component" value="Unassembled WGS sequence"/>
</dbReference>
<dbReference type="SUPFAM" id="SSF56112">
    <property type="entry name" value="Protein kinase-like (PK-like)"/>
    <property type="match status" value="1"/>
</dbReference>
<accession>A0A0W0Z4P5</accession>
<dbReference type="InterPro" id="IPR011009">
    <property type="entry name" value="Kinase-like_dom_sf"/>
</dbReference>
<dbReference type="STRING" id="452.Lspi_1626"/>
<proteinExistence type="predicted"/>
<dbReference type="Gene3D" id="1.10.510.10">
    <property type="entry name" value="Transferase(Phosphotransferase) domain 1"/>
    <property type="match status" value="1"/>
</dbReference>
<evidence type="ECO:0000313" key="2">
    <source>
        <dbReference type="EMBL" id="KTD64107.1"/>
    </source>
</evidence>
<dbReference type="EMBL" id="LNYX01000014">
    <property type="protein sequence ID" value="KTD64107.1"/>
    <property type="molecule type" value="Genomic_DNA"/>
</dbReference>
<dbReference type="PROSITE" id="PS50011">
    <property type="entry name" value="PROTEIN_KINASE_DOM"/>
    <property type="match status" value="1"/>
</dbReference>
<keyword evidence="3" id="KW-1185">Reference proteome</keyword>
<evidence type="ECO:0000259" key="1">
    <source>
        <dbReference type="PROSITE" id="PS50011"/>
    </source>
</evidence>
<evidence type="ECO:0000313" key="3">
    <source>
        <dbReference type="Proteomes" id="UP000054877"/>
    </source>
</evidence>
<sequence length="435" mass="51165">MGMSHLPSQGRFFSPKRKQIKHINHLLDKINSNITGEQDIEAVRKYYLKLCDYYWKLMSKGTASNAVREWFKENPLYAVEQWIAREIPRRTFQAKLLPITSRTNLLKDLYKEYEGKSSFGNKFTDMLNTYALDNPEREPKYQDEDLSGSNNPVVKITRTDEHFICRLFRVNSSEDEMAISARIARERLTRVDYVVQPYELFFLEDDGHEKVYMEFTEYFERGSIEAFFKNLHGKLNNDAGMDIEDIQNMSLFYYKELLEFYRKINQHNVWYTDLKPSNVLLSKEGALRISDAKGLLLSSEKMVPICQTNTTQEYHQTSAYHKNLLNLEILQRQNLACTLYQMLTNEIPEQVFDEESIARCWTTDFNFEHPCFTGSKGEELRTIIEELYNPDIRPFAEYLQTFQEKFADIVADLKADMEDVFGEENASEVSSRMKI</sequence>
<reference evidence="2 3" key="1">
    <citation type="submission" date="2015-11" db="EMBL/GenBank/DDBJ databases">
        <title>Genomic analysis of 38 Legionella species identifies large and diverse effector repertoires.</title>
        <authorList>
            <person name="Burstein D."/>
            <person name="Amaro F."/>
            <person name="Zusman T."/>
            <person name="Lifshitz Z."/>
            <person name="Cohen O."/>
            <person name="Gilbert J.A."/>
            <person name="Pupko T."/>
            <person name="Shuman H.A."/>
            <person name="Segal G."/>
        </authorList>
    </citation>
    <scope>NUCLEOTIDE SEQUENCE [LARGE SCALE GENOMIC DNA]</scope>
    <source>
        <strain evidence="2 3">Mt.St.Helens-9</strain>
    </source>
</reference>
<comment type="caution">
    <text evidence="2">The sequence shown here is derived from an EMBL/GenBank/DDBJ whole genome shotgun (WGS) entry which is preliminary data.</text>
</comment>
<feature type="domain" description="Protein kinase" evidence="1">
    <location>
        <begin position="108"/>
        <end position="406"/>
    </location>
</feature>
<name>A0A0W0Z4P5_LEGSP</name>
<protein>
    <submittedName>
        <fullName evidence="2">Protein kinase domain protein</fullName>
    </submittedName>
</protein>
<dbReference type="PATRIC" id="fig|452.5.peg.1787"/>